<dbReference type="CDD" id="cd01347">
    <property type="entry name" value="ligand_gated_channel"/>
    <property type="match status" value="1"/>
</dbReference>
<keyword evidence="7" id="KW-0406">Ion transport</keyword>
<dbReference type="Gene3D" id="2.40.170.20">
    <property type="entry name" value="TonB-dependent receptor, beta-barrel domain"/>
    <property type="match status" value="1"/>
</dbReference>
<dbReference type="RefSeq" id="WP_081151498.1">
    <property type="nucleotide sequence ID" value="NZ_CP020465.1"/>
</dbReference>
<reference evidence="16 17" key="1">
    <citation type="submission" date="2017-08" db="EMBL/GenBank/DDBJ databases">
        <title>Complete genome of Colwellia sp. NB097-1, a psychrophile bacterium ioslated from Bering Sea.</title>
        <authorList>
            <person name="Chen X."/>
        </authorList>
    </citation>
    <scope>NUCLEOTIDE SEQUENCE [LARGE SCALE GENOMIC DNA]</scope>
    <source>
        <strain evidence="16 17">NB097-1</strain>
    </source>
</reference>
<dbReference type="PANTHER" id="PTHR32552:SF81">
    <property type="entry name" value="TONB-DEPENDENT OUTER MEMBRANE RECEPTOR"/>
    <property type="match status" value="1"/>
</dbReference>
<dbReference type="AlphaFoldDB" id="A0A222G912"/>
<dbReference type="Proteomes" id="UP000202259">
    <property type="component" value="Chromosome"/>
</dbReference>
<evidence type="ECO:0000256" key="9">
    <source>
        <dbReference type="ARBA" id="ARBA00023136"/>
    </source>
</evidence>
<keyword evidence="9 11" id="KW-0472">Membrane</keyword>
<keyword evidence="16" id="KW-0675">Receptor</keyword>
<dbReference type="Pfam" id="PF00593">
    <property type="entry name" value="TonB_dep_Rec_b-barrel"/>
    <property type="match status" value="1"/>
</dbReference>
<keyword evidence="6" id="KW-0408">Iron</keyword>
<dbReference type="KEGG" id="cber:B5D82_10905"/>
<evidence type="ECO:0000256" key="13">
    <source>
        <dbReference type="SAM" id="SignalP"/>
    </source>
</evidence>
<feature type="domain" description="TonB-dependent receptor-like beta-barrel" evidence="14">
    <location>
        <begin position="236"/>
        <end position="724"/>
    </location>
</feature>
<keyword evidence="3 11" id="KW-1134">Transmembrane beta strand</keyword>
<feature type="chain" id="PRO_5011293131" evidence="13">
    <location>
        <begin position="25"/>
        <end position="759"/>
    </location>
</feature>
<dbReference type="PANTHER" id="PTHR32552">
    <property type="entry name" value="FERRICHROME IRON RECEPTOR-RELATED"/>
    <property type="match status" value="1"/>
</dbReference>
<evidence type="ECO:0000313" key="17">
    <source>
        <dbReference type="Proteomes" id="UP000202259"/>
    </source>
</evidence>
<organism evidence="16 17">
    <name type="scientific">Cognaticolwellia beringensis</name>
    <dbReference type="NCBI Taxonomy" id="1967665"/>
    <lineage>
        <taxon>Bacteria</taxon>
        <taxon>Pseudomonadati</taxon>
        <taxon>Pseudomonadota</taxon>
        <taxon>Gammaproteobacteria</taxon>
        <taxon>Alteromonadales</taxon>
        <taxon>Colwelliaceae</taxon>
        <taxon>Cognaticolwellia</taxon>
    </lineage>
</organism>
<evidence type="ECO:0000256" key="8">
    <source>
        <dbReference type="ARBA" id="ARBA00023077"/>
    </source>
</evidence>
<evidence type="ECO:0000256" key="4">
    <source>
        <dbReference type="ARBA" id="ARBA00022496"/>
    </source>
</evidence>
<proteinExistence type="inferred from homology"/>
<evidence type="ECO:0000259" key="15">
    <source>
        <dbReference type="Pfam" id="PF07715"/>
    </source>
</evidence>
<sequence>MKLNKLTYACLLSPLLLNSSLALSQEQEKPEKDGKLEVIQVTSQHRTQSIQDVPISVSAISGAELEKADINDASEIALSVPGFSYSEFAPGQALLSMRGINSADDGAGIDNSVGLFLDGVYIGRGAAINFDMFDLERIEVLKGPQGTLFGRNSIGGVISVITKKPTDDVTAKLSATVGNEGILRYAGYISGPITDNVSGKLSYTHRQNDGFVDNVVLGTKLQDEDTNSVRGQLVYYTDNGEWTLSADYMKDDRADMGRSPIANNAPVVDIAAANGVTKARQSASPYDGYAKREASGISLSGEFQFDSGNFTTITASRSAESDWAMAAIGTGLGAIGLPWDELVDEIHEDIDSFSQEFRWVSNIGDNFNYTVGAFYFTEDTSRSEEFWITKAGTYDGFKIQDVGTQARIGNEYTLSDNAATSYAVYGQGNFEINDKTTVTLGARYTKDKKDYLATAVDCGGDRAGTEFENFFACDGGIGGSVNIVAESFTVTPEETWSDFSPMASLQYKLDSSSMVFATISRGFKSGGFGGSQGVKTAASVSVDPETATNFELGYKGDLLDDTLRFNATAFKTDYKDLQVVRFGPVAGSEFGAFITDNLGTADIQGLEVDFQWIATDNLSFSGNYAYLDTEVNDLIIVTNSGANDISGRPLTAAPENSYSLVANYFHPTEVGEFDVRLQYSHVDEQSRDYLDDRVIIDEHDLIDLRIGWVSKDEDLEIALWVKNLADEDYIAHSYVIGPGVIGVWGAPRTIGVTATYRVW</sequence>
<feature type="signal peptide" evidence="13">
    <location>
        <begin position="1"/>
        <end position="24"/>
    </location>
</feature>
<dbReference type="GO" id="GO:0009279">
    <property type="term" value="C:cell outer membrane"/>
    <property type="evidence" value="ECO:0007669"/>
    <property type="project" value="UniProtKB-SubCell"/>
</dbReference>
<protein>
    <submittedName>
        <fullName evidence="16">TonB-dependent receptor</fullName>
    </submittedName>
</protein>
<dbReference type="InterPro" id="IPR039426">
    <property type="entry name" value="TonB-dep_rcpt-like"/>
</dbReference>
<dbReference type="OrthoDB" id="7051185at2"/>
<evidence type="ECO:0000313" key="16">
    <source>
        <dbReference type="EMBL" id="ASP48222.1"/>
    </source>
</evidence>
<comment type="similarity">
    <text evidence="11 12">Belongs to the TonB-dependent receptor family.</text>
</comment>
<evidence type="ECO:0000256" key="10">
    <source>
        <dbReference type="ARBA" id="ARBA00023237"/>
    </source>
</evidence>
<evidence type="ECO:0000256" key="11">
    <source>
        <dbReference type="PROSITE-ProRule" id="PRU01360"/>
    </source>
</evidence>
<feature type="domain" description="TonB-dependent receptor plug" evidence="15">
    <location>
        <begin position="50"/>
        <end position="157"/>
    </location>
</feature>
<dbReference type="InterPro" id="IPR000531">
    <property type="entry name" value="Beta-barrel_TonB"/>
</dbReference>
<evidence type="ECO:0000256" key="7">
    <source>
        <dbReference type="ARBA" id="ARBA00023065"/>
    </source>
</evidence>
<evidence type="ECO:0000256" key="2">
    <source>
        <dbReference type="ARBA" id="ARBA00022448"/>
    </source>
</evidence>
<evidence type="ECO:0000256" key="5">
    <source>
        <dbReference type="ARBA" id="ARBA00022692"/>
    </source>
</evidence>
<keyword evidence="5 11" id="KW-0812">Transmembrane</keyword>
<keyword evidence="10 11" id="KW-0998">Cell outer membrane</keyword>
<keyword evidence="2 11" id="KW-0813">Transport</keyword>
<dbReference type="InterPro" id="IPR036942">
    <property type="entry name" value="Beta-barrel_TonB_sf"/>
</dbReference>
<dbReference type="EMBL" id="CP020465">
    <property type="protein sequence ID" value="ASP48222.1"/>
    <property type="molecule type" value="Genomic_DNA"/>
</dbReference>
<dbReference type="Pfam" id="PF07715">
    <property type="entry name" value="Plug"/>
    <property type="match status" value="1"/>
</dbReference>
<evidence type="ECO:0000256" key="1">
    <source>
        <dbReference type="ARBA" id="ARBA00004571"/>
    </source>
</evidence>
<keyword evidence="17" id="KW-1185">Reference proteome</keyword>
<keyword evidence="13" id="KW-0732">Signal</keyword>
<evidence type="ECO:0000259" key="14">
    <source>
        <dbReference type="Pfam" id="PF00593"/>
    </source>
</evidence>
<keyword evidence="8 12" id="KW-0798">TonB box</keyword>
<evidence type="ECO:0000256" key="6">
    <source>
        <dbReference type="ARBA" id="ARBA00023004"/>
    </source>
</evidence>
<dbReference type="PROSITE" id="PS52016">
    <property type="entry name" value="TONB_DEPENDENT_REC_3"/>
    <property type="match status" value="1"/>
</dbReference>
<comment type="subcellular location">
    <subcellularLocation>
        <location evidence="1 11">Cell outer membrane</location>
        <topology evidence="1 11">Multi-pass membrane protein</topology>
    </subcellularLocation>
</comment>
<evidence type="ECO:0000256" key="12">
    <source>
        <dbReference type="RuleBase" id="RU003357"/>
    </source>
</evidence>
<evidence type="ECO:0000256" key="3">
    <source>
        <dbReference type="ARBA" id="ARBA00022452"/>
    </source>
</evidence>
<accession>A0A222G912</accession>
<keyword evidence="4" id="KW-0410">Iron transport</keyword>
<dbReference type="SUPFAM" id="SSF56935">
    <property type="entry name" value="Porins"/>
    <property type="match status" value="1"/>
</dbReference>
<dbReference type="GO" id="GO:0006826">
    <property type="term" value="P:iron ion transport"/>
    <property type="evidence" value="ECO:0007669"/>
    <property type="project" value="UniProtKB-KW"/>
</dbReference>
<dbReference type="InterPro" id="IPR012910">
    <property type="entry name" value="Plug_dom"/>
</dbReference>
<gene>
    <name evidence="16" type="ORF">B5D82_10905</name>
</gene>
<name>A0A222G912_9GAMM</name>